<evidence type="ECO:0000256" key="2">
    <source>
        <dbReference type="ARBA" id="ARBA00022679"/>
    </source>
</evidence>
<dbReference type="PANTHER" id="PTHR12684">
    <property type="entry name" value="PUTATIVE PHOSPHOTRANSFERASE"/>
    <property type="match status" value="1"/>
</dbReference>
<comment type="similarity">
    <text evidence="1">Belongs to the KptA/TPT1 family.</text>
</comment>
<evidence type="ECO:0000313" key="4">
    <source>
        <dbReference type="EMBL" id="RUS28902.1"/>
    </source>
</evidence>
<dbReference type="AlphaFoldDB" id="A0A433QGH2"/>
<dbReference type="Pfam" id="PF01885">
    <property type="entry name" value="PTS_2-RNA"/>
    <property type="match status" value="1"/>
</dbReference>
<evidence type="ECO:0008006" key="6">
    <source>
        <dbReference type="Google" id="ProtNLM"/>
    </source>
</evidence>
<dbReference type="Gene3D" id="3.20.170.30">
    <property type="match status" value="1"/>
</dbReference>
<dbReference type="SUPFAM" id="SSF56399">
    <property type="entry name" value="ADP-ribosylation"/>
    <property type="match status" value="1"/>
</dbReference>
<evidence type="ECO:0000313" key="5">
    <source>
        <dbReference type="Proteomes" id="UP000274822"/>
    </source>
</evidence>
<accession>A0A433QGH2</accession>
<dbReference type="EMBL" id="RBNJ01005950">
    <property type="protein sequence ID" value="RUS28902.1"/>
    <property type="molecule type" value="Genomic_DNA"/>
</dbReference>
<dbReference type="InterPro" id="IPR002745">
    <property type="entry name" value="Ptrans_KptA/Tpt1"/>
</dbReference>
<evidence type="ECO:0000256" key="1">
    <source>
        <dbReference type="ARBA" id="ARBA00009836"/>
    </source>
</evidence>
<dbReference type="GO" id="GO:0006388">
    <property type="term" value="P:tRNA splicing, via endonucleolytic cleavage and ligation"/>
    <property type="evidence" value="ECO:0007669"/>
    <property type="project" value="TreeGrafter"/>
</dbReference>
<dbReference type="PANTHER" id="PTHR12684:SF2">
    <property type="entry name" value="TRNA 2'-PHOSPHOTRANSFERASE 1"/>
    <property type="match status" value="1"/>
</dbReference>
<reference evidence="4 5" key="1">
    <citation type="journal article" date="2018" name="New Phytol.">
        <title>Phylogenomics of Endogonaceae and evolution of mycorrhizas within Mucoromycota.</title>
        <authorList>
            <person name="Chang Y."/>
            <person name="Desiro A."/>
            <person name="Na H."/>
            <person name="Sandor L."/>
            <person name="Lipzen A."/>
            <person name="Clum A."/>
            <person name="Barry K."/>
            <person name="Grigoriev I.V."/>
            <person name="Martin F.M."/>
            <person name="Stajich J.E."/>
            <person name="Smith M.E."/>
            <person name="Bonito G."/>
            <person name="Spatafora J.W."/>
        </authorList>
    </citation>
    <scope>NUCLEOTIDE SEQUENCE [LARGE SCALE GENOMIC DNA]</scope>
    <source>
        <strain evidence="4 5">AD002</strain>
    </source>
</reference>
<dbReference type="GO" id="GO:0000215">
    <property type="term" value="F:tRNA 2'-phosphotransferase activity"/>
    <property type="evidence" value="ECO:0007669"/>
    <property type="project" value="TreeGrafter"/>
</dbReference>
<dbReference type="InterPro" id="IPR042081">
    <property type="entry name" value="RNA_2'-PTrans_C"/>
</dbReference>
<keyword evidence="5" id="KW-1185">Reference proteome</keyword>
<name>A0A433QGH2_9FUNG</name>
<organism evidence="4 5">
    <name type="scientific">Jimgerdemannia flammicorona</name>
    <dbReference type="NCBI Taxonomy" id="994334"/>
    <lineage>
        <taxon>Eukaryota</taxon>
        <taxon>Fungi</taxon>
        <taxon>Fungi incertae sedis</taxon>
        <taxon>Mucoromycota</taxon>
        <taxon>Mucoromycotina</taxon>
        <taxon>Endogonomycetes</taxon>
        <taxon>Endogonales</taxon>
        <taxon>Endogonaceae</taxon>
        <taxon>Jimgerdemannia</taxon>
    </lineage>
</organism>
<evidence type="ECO:0000256" key="3">
    <source>
        <dbReference type="ARBA" id="ARBA00023027"/>
    </source>
</evidence>
<keyword evidence="3" id="KW-0520">NAD</keyword>
<proteinExistence type="inferred from homology"/>
<keyword evidence="2" id="KW-0808">Transferase</keyword>
<protein>
    <recommendedName>
        <fullName evidence="6">tRNA 2'-phosphotransferase 1</fullName>
    </recommendedName>
</protein>
<comment type="caution">
    <text evidence="4">The sequence shown here is derived from an EMBL/GenBank/DDBJ whole genome shotgun (WGS) entry which is preliminary data.</text>
</comment>
<dbReference type="Proteomes" id="UP000274822">
    <property type="component" value="Unassembled WGS sequence"/>
</dbReference>
<gene>
    <name evidence="4" type="ORF">BC938DRAFT_481296</name>
</gene>
<sequence>MRRNHIHFAAGMLGDEGVISGMRKTCDLFVHVDVEMAIADGIIFYRSANNVILTDGRDGFLEPKYFKKVVDRRGEVVFPKSG</sequence>